<reference evidence="3" key="1">
    <citation type="submission" date="2021-06" db="EMBL/GenBank/DDBJ databases">
        <authorList>
            <person name="Hodson N. C."/>
            <person name="Mongue J. A."/>
            <person name="Jaron S. K."/>
        </authorList>
    </citation>
    <scope>NUCLEOTIDE SEQUENCE</scope>
</reference>
<keyword evidence="2" id="KW-0472">Membrane</keyword>
<gene>
    <name evidence="3" type="ORF">AFUS01_LOCUS28967</name>
</gene>
<keyword evidence="2" id="KW-0812">Transmembrane</keyword>
<keyword evidence="4" id="KW-1185">Reference proteome</keyword>
<dbReference type="AlphaFoldDB" id="A0A8J2KS29"/>
<evidence type="ECO:0000313" key="3">
    <source>
        <dbReference type="EMBL" id="CAG7818462.1"/>
    </source>
</evidence>
<feature type="region of interest" description="Disordered" evidence="1">
    <location>
        <begin position="1"/>
        <end position="35"/>
    </location>
</feature>
<evidence type="ECO:0000256" key="2">
    <source>
        <dbReference type="SAM" id="Phobius"/>
    </source>
</evidence>
<protein>
    <submittedName>
        <fullName evidence="3">Uncharacterized protein</fullName>
    </submittedName>
</protein>
<feature type="compositionally biased region" description="Basic residues" evidence="1">
    <location>
        <begin position="25"/>
        <end position="35"/>
    </location>
</feature>
<dbReference type="EMBL" id="CAJVCH010421717">
    <property type="protein sequence ID" value="CAG7818462.1"/>
    <property type="molecule type" value="Genomic_DNA"/>
</dbReference>
<feature type="transmembrane region" description="Helical" evidence="2">
    <location>
        <begin position="44"/>
        <end position="66"/>
    </location>
</feature>
<accession>A0A8J2KS29</accession>
<evidence type="ECO:0000256" key="1">
    <source>
        <dbReference type="SAM" id="MobiDB-lite"/>
    </source>
</evidence>
<evidence type="ECO:0000313" key="4">
    <source>
        <dbReference type="Proteomes" id="UP000708208"/>
    </source>
</evidence>
<feature type="compositionally biased region" description="Basic and acidic residues" evidence="1">
    <location>
        <begin position="1"/>
        <end position="24"/>
    </location>
</feature>
<organism evidence="3 4">
    <name type="scientific">Allacma fusca</name>
    <dbReference type="NCBI Taxonomy" id="39272"/>
    <lineage>
        <taxon>Eukaryota</taxon>
        <taxon>Metazoa</taxon>
        <taxon>Ecdysozoa</taxon>
        <taxon>Arthropoda</taxon>
        <taxon>Hexapoda</taxon>
        <taxon>Collembola</taxon>
        <taxon>Symphypleona</taxon>
        <taxon>Sminthuridae</taxon>
        <taxon>Allacma</taxon>
    </lineage>
</organism>
<name>A0A8J2KS29_9HEXA</name>
<comment type="caution">
    <text evidence="3">The sequence shown here is derived from an EMBL/GenBank/DDBJ whole genome shotgun (WGS) entry which is preliminary data.</text>
</comment>
<proteinExistence type="predicted"/>
<feature type="non-terminal residue" evidence="3">
    <location>
        <position position="105"/>
    </location>
</feature>
<dbReference type="Proteomes" id="UP000708208">
    <property type="component" value="Unassembled WGS sequence"/>
</dbReference>
<keyword evidence="2" id="KW-1133">Transmembrane helix</keyword>
<sequence length="105" mass="12058">METNRVMKEIRPELGPTRQDEMRRVLQRPARRPRTTTITRRRPFLSVSVTLSSLLFLLLTSSSFLFPSVMSHIHINENGGYENIIVSIGKEVPPIACQQLIQNIQ</sequence>